<dbReference type="InterPro" id="IPR036034">
    <property type="entry name" value="PDZ_sf"/>
</dbReference>
<sequence length="422" mass="47095">MKKIKWLIFVLTIFYIYFSGCVAAEKKPVKETASGFFLTGNRKHDRIPFKFRSNLIIIPIQINGSDTLNFILDTGVANTIITDPTALDKTKLDLKRKMMIEGLGDGKMISGHTAIGNSLSMQHMQVNQHNMLVLDEPITSLSGYAGIPIHGIIGYEIFNSFVVTLDFARKEMLLSVPAKYKYSAKNGDKLPIQIENTKPYLATDATISGKNYKDLRLMIDTGAGNALLIDHTAQNQISLPAFVIEPREGLGLNGAVRGSLGRIDGIKLGSNELTNVLTSFPDSIAYGLKIEDRNNRQGSIGCDMLRRFKITFNYPEKYVIFKPIKSRLKEGFEYNMSGLDILAVGEKLDAYFIDHVKENSPGEKAGLRKGDQIMFIDGASVKEMNINDVYQLMKKGDGKALDIMVTRDKKTFFAMIKLQRII</sequence>
<dbReference type="SMART" id="SM00228">
    <property type="entry name" value="PDZ"/>
    <property type="match status" value="1"/>
</dbReference>
<dbReference type="Gene3D" id="2.30.42.10">
    <property type="match status" value="1"/>
</dbReference>
<proteinExistence type="predicted"/>
<dbReference type="Pfam" id="PF13650">
    <property type="entry name" value="Asp_protease_2"/>
    <property type="match status" value="2"/>
</dbReference>
<dbReference type="EMBL" id="FNXY01000006">
    <property type="protein sequence ID" value="SEJ27195.1"/>
    <property type="molecule type" value="Genomic_DNA"/>
</dbReference>
<dbReference type="Proteomes" id="UP000199532">
    <property type="component" value="Unassembled WGS sequence"/>
</dbReference>
<dbReference type="InterPro" id="IPR041489">
    <property type="entry name" value="PDZ_6"/>
</dbReference>
<protein>
    <submittedName>
        <fullName evidence="2">PDZ domain (Also known as DHR or GLGF)</fullName>
    </submittedName>
</protein>
<accession>A0A1H6XRK4</accession>
<dbReference type="SUPFAM" id="SSF50156">
    <property type="entry name" value="PDZ domain-like"/>
    <property type="match status" value="1"/>
</dbReference>
<organism evidence="2 3">
    <name type="scientific">Dyadobacter koreensis</name>
    <dbReference type="NCBI Taxonomy" id="408657"/>
    <lineage>
        <taxon>Bacteria</taxon>
        <taxon>Pseudomonadati</taxon>
        <taxon>Bacteroidota</taxon>
        <taxon>Cytophagia</taxon>
        <taxon>Cytophagales</taxon>
        <taxon>Spirosomataceae</taxon>
        <taxon>Dyadobacter</taxon>
    </lineage>
</organism>
<dbReference type="InterPro" id="IPR001478">
    <property type="entry name" value="PDZ"/>
</dbReference>
<dbReference type="STRING" id="408657.SAMN04487995_3883"/>
<dbReference type="RefSeq" id="WP_090337908.1">
    <property type="nucleotide sequence ID" value="NZ_FNXY01000006.1"/>
</dbReference>
<dbReference type="Pfam" id="PF17820">
    <property type="entry name" value="PDZ_6"/>
    <property type="match status" value="1"/>
</dbReference>
<dbReference type="OrthoDB" id="3521766at2"/>
<dbReference type="Gene3D" id="2.40.70.10">
    <property type="entry name" value="Acid Proteases"/>
    <property type="match status" value="2"/>
</dbReference>
<feature type="domain" description="PDZ" evidence="1">
    <location>
        <begin position="338"/>
        <end position="395"/>
    </location>
</feature>
<evidence type="ECO:0000259" key="1">
    <source>
        <dbReference type="PROSITE" id="PS50106"/>
    </source>
</evidence>
<keyword evidence="3" id="KW-1185">Reference proteome</keyword>
<gene>
    <name evidence="2" type="ORF">SAMN04487995_3883</name>
</gene>
<name>A0A1H6XRK4_9BACT</name>
<dbReference type="AlphaFoldDB" id="A0A1H6XRK4"/>
<evidence type="ECO:0000313" key="2">
    <source>
        <dbReference type="EMBL" id="SEJ27195.1"/>
    </source>
</evidence>
<dbReference type="PROSITE" id="PS50106">
    <property type="entry name" value="PDZ"/>
    <property type="match status" value="1"/>
</dbReference>
<evidence type="ECO:0000313" key="3">
    <source>
        <dbReference type="Proteomes" id="UP000199532"/>
    </source>
</evidence>
<dbReference type="InterPro" id="IPR021109">
    <property type="entry name" value="Peptidase_aspartic_dom_sf"/>
</dbReference>
<reference evidence="2 3" key="1">
    <citation type="submission" date="2016-10" db="EMBL/GenBank/DDBJ databases">
        <authorList>
            <person name="de Groot N.N."/>
        </authorList>
    </citation>
    <scope>NUCLEOTIDE SEQUENCE [LARGE SCALE GENOMIC DNA]</scope>
    <source>
        <strain evidence="2 3">DSM 19938</strain>
    </source>
</reference>